<evidence type="ECO:0000256" key="5">
    <source>
        <dbReference type="ARBA" id="ARBA00046387"/>
    </source>
</evidence>
<keyword evidence="6" id="KW-0496">Mitochondrion</keyword>
<dbReference type="EMBL" id="JAODUP010000376">
    <property type="protein sequence ID" value="KAK2151067.1"/>
    <property type="molecule type" value="Genomic_DNA"/>
</dbReference>
<feature type="binding site" evidence="6">
    <location>
        <begin position="186"/>
        <end position="187"/>
    </location>
    <ligand>
        <name>S-adenosyl-L-methionine</name>
        <dbReference type="ChEBI" id="CHEBI:59789"/>
    </ligand>
</feature>
<keyword evidence="2 6" id="KW-0808">Transferase</keyword>
<comment type="caution">
    <text evidence="6">Lacks conserved residue(s) required for the propagation of feature annotation.</text>
</comment>
<dbReference type="Gene3D" id="3.40.50.150">
    <property type="entry name" value="Vaccinia Virus protein VP39"/>
    <property type="match status" value="1"/>
</dbReference>
<dbReference type="GO" id="GO:0031314">
    <property type="term" value="C:extrinsic component of mitochondrial inner membrane"/>
    <property type="evidence" value="ECO:0007669"/>
    <property type="project" value="UniProtKB-UniRule"/>
</dbReference>
<sequence>MEGRLVSRLFRTFGVLKRNIRLLSLSAVHYAETETRNDQDAKQTHFGFQTVPEEVKEEKVYEVFSNVAEKYDLMNDVMSGGIHRLWKDYFMERLGPVSGTKLIDVAGGTGDIAFRFLSYLDNMEESDSDSISDGEVTDEIGKYPRHDVLQQSSVTVCDINQAMLDVGKKRAEALGHTHSVSWLKGNAECLPIADNSYDAYTIAFGIRNTTHIDKVLREAYRVLKPGGRFMCLEFSEVTSGVLRKLYDEYSFQVIPVMGKVVAGDWDSYQYLVESIRKFPKQEEFAKMIREAGFRAVHYENLMMGIAAIHSGFKL</sequence>
<dbReference type="InterPro" id="IPR023576">
    <property type="entry name" value="UbiE/COQ5_MeTrFase_CS"/>
</dbReference>
<feature type="binding site" evidence="6">
    <location>
        <position position="109"/>
    </location>
    <ligand>
        <name>S-adenosyl-L-methionine</name>
        <dbReference type="ChEBI" id="CHEBI:59789"/>
    </ligand>
</feature>
<dbReference type="PROSITE" id="PS01184">
    <property type="entry name" value="UBIE_2"/>
    <property type="match status" value="1"/>
</dbReference>
<dbReference type="EC" id="2.1.1.201" evidence="6"/>
<keyword evidence="1 6" id="KW-0489">Methyltransferase</keyword>
<comment type="subcellular location">
    <subcellularLocation>
        <location evidence="6">Mitochondrion inner membrane</location>
        <topology evidence="6">Peripheral membrane protein</topology>
        <orientation evidence="6">Matrix side</orientation>
    </subcellularLocation>
</comment>
<feature type="binding site" evidence="6">
    <location>
        <position position="158"/>
    </location>
    <ligand>
        <name>S-adenosyl-L-methionine</name>
        <dbReference type="ChEBI" id="CHEBI:59789"/>
    </ligand>
</feature>
<dbReference type="PANTHER" id="PTHR43591:SF24">
    <property type="entry name" value="2-METHOXY-6-POLYPRENYL-1,4-BENZOQUINOL METHYLASE, MITOCHONDRIAL"/>
    <property type="match status" value="1"/>
</dbReference>
<organism evidence="7 8">
    <name type="scientific">Paralvinella palmiformis</name>
    <dbReference type="NCBI Taxonomy" id="53620"/>
    <lineage>
        <taxon>Eukaryota</taxon>
        <taxon>Metazoa</taxon>
        <taxon>Spiralia</taxon>
        <taxon>Lophotrochozoa</taxon>
        <taxon>Annelida</taxon>
        <taxon>Polychaeta</taxon>
        <taxon>Sedentaria</taxon>
        <taxon>Canalipalpata</taxon>
        <taxon>Terebellida</taxon>
        <taxon>Terebelliformia</taxon>
        <taxon>Alvinellidae</taxon>
        <taxon>Paralvinella</taxon>
    </lineage>
</organism>
<comment type="subunit">
    <text evidence="5">Component of a multi-subunit COQ enzyme complex, composed of at least COQ3, COQ4, COQ5, COQ6, COQ7 and COQ9. Interacts with PYURF; the interaction is direct, stabilizes COQ5 protein and associates PYURF with COQ enzyme complex.</text>
</comment>
<dbReference type="FunFam" id="3.40.50.150:FF:000064">
    <property type="entry name" value="2-methoxy-6-polyprenyl-1,4-benzoquinol methylase, mitochondrial"/>
    <property type="match status" value="1"/>
</dbReference>
<reference evidence="7" key="1">
    <citation type="journal article" date="2023" name="Mol. Biol. Evol.">
        <title>Third-Generation Sequencing Reveals the Adaptive Role of the Epigenome in Three Deep-Sea Polychaetes.</title>
        <authorList>
            <person name="Perez M."/>
            <person name="Aroh O."/>
            <person name="Sun Y."/>
            <person name="Lan Y."/>
            <person name="Juniper S.K."/>
            <person name="Young C.R."/>
            <person name="Angers B."/>
            <person name="Qian P.Y."/>
        </authorList>
    </citation>
    <scope>NUCLEOTIDE SEQUENCE</scope>
    <source>
        <strain evidence="7">P08H-3</strain>
    </source>
</reference>
<comment type="catalytic activity">
    <reaction evidence="6">
        <text>a 2-methoxy-6-(all-trans-polyprenyl)benzene-1,4-diol + S-adenosyl-L-methionine = a 5-methoxy-2-methyl-3-(all-trans-polyprenyl)benzene-1,4-diol + S-adenosyl-L-homocysteine + H(+)</text>
        <dbReference type="Rhea" id="RHEA:28286"/>
        <dbReference type="Rhea" id="RHEA-COMP:10858"/>
        <dbReference type="Rhea" id="RHEA-COMP:10859"/>
        <dbReference type="ChEBI" id="CHEBI:15378"/>
        <dbReference type="ChEBI" id="CHEBI:57856"/>
        <dbReference type="ChEBI" id="CHEBI:59789"/>
        <dbReference type="ChEBI" id="CHEBI:84166"/>
        <dbReference type="ChEBI" id="CHEBI:84167"/>
        <dbReference type="EC" id="2.1.1.201"/>
    </reaction>
</comment>
<keyword evidence="8" id="KW-1185">Reference proteome</keyword>
<evidence type="ECO:0000256" key="6">
    <source>
        <dbReference type="HAMAP-Rule" id="MF_03191"/>
    </source>
</evidence>
<dbReference type="GO" id="GO:0008425">
    <property type="term" value="F:2-methoxy-6-polyprenyl-1,4-benzoquinol methyltransferase activity"/>
    <property type="evidence" value="ECO:0007669"/>
    <property type="project" value="UniProtKB-UniRule"/>
</dbReference>
<evidence type="ECO:0000256" key="4">
    <source>
        <dbReference type="ARBA" id="ARBA00022691"/>
    </source>
</evidence>
<dbReference type="GO" id="GO:0032259">
    <property type="term" value="P:methylation"/>
    <property type="evidence" value="ECO:0007669"/>
    <property type="project" value="UniProtKB-KW"/>
</dbReference>
<evidence type="ECO:0000256" key="1">
    <source>
        <dbReference type="ARBA" id="ARBA00022603"/>
    </source>
</evidence>
<accession>A0AAD9JE71</accession>
<dbReference type="HAMAP" id="MF_01813">
    <property type="entry name" value="MenG_UbiE_methyltr"/>
    <property type="match status" value="1"/>
</dbReference>
<dbReference type="PANTHER" id="PTHR43591">
    <property type="entry name" value="METHYLTRANSFERASE"/>
    <property type="match status" value="1"/>
</dbReference>
<comment type="similarity">
    <text evidence="6">Belongs to the class I-like SAM-binding methyltransferase superfamily. MenG/UbiE family.</text>
</comment>
<comment type="caution">
    <text evidence="7">The sequence shown here is derived from an EMBL/GenBank/DDBJ whole genome shotgun (WGS) entry which is preliminary data.</text>
</comment>
<protein>
    <recommendedName>
        <fullName evidence="6">2-methoxy-6-polyprenyl-1,4-benzoquinol methylase, mitochondrial</fullName>
        <ecNumber evidence="6">2.1.1.201</ecNumber>
    </recommendedName>
    <alternativeName>
        <fullName evidence="6">Ubiquinone biosynthesis methyltransferase COQ5</fullName>
    </alternativeName>
</protein>
<keyword evidence="3 6" id="KW-0831">Ubiquinone biosynthesis</keyword>
<evidence type="ECO:0000256" key="3">
    <source>
        <dbReference type="ARBA" id="ARBA00022688"/>
    </source>
</evidence>
<dbReference type="NCBIfam" id="TIGR01934">
    <property type="entry name" value="MenG_MenH_UbiE"/>
    <property type="match status" value="1"/>
</dbReference>
<name>A0AAD9JE71_9ANNE</name>
<dbReference type="SUPFAM" id="SSF53335">
    <property type="entry name" value="S-adenosyl-L-methionine-dependent methyltransferases"/>
    <property type="match status" value="1"/>
</dbReference>
<keyword evidence="6" id="KW-0472">Membrane</keyword>
<dbReference type="CDD" id="cd02440">
    <property type="entry name" value="AdoMet_MTases"/>
    <property type="match status" value="1"/>
</dbReference>
<keyword evidence="6" id="KW-0999">Mitochondrion inner membrane</keyword>
<dbReference type="PROSITE" id="PS01183">
    <property type="entry name" value="UBIE_1"/>
    <property type="match status" value="1"/>
</dbReference>
<evidence type="ECO:0000313" key="8">
    <source>
        <dbReference type="Proteomes" id="UP001208570"/>
    </source>
</evidence>
<dbReference type="InterPro" id="IPR029063">
    <property type="entry name" value="SAM-dependent_MTases_sf"/>
</dbReference>
<evidence type="ECO:0000256" key="2">
    <source>
        <dbReference type="ARBA" id="ARBA00022679"/>
    </source>
</evidence>
<dbReference type="Proteomes" id="UP001208570">
    <property type="component" value="Unassembled WGS sequence"/>
</dbReference>
<comment type="pathway">
    <text evidence="6">Cofactor biosynthesis; ubiquinone biosynthesis.</text>
</comment>
<evidence type="ECO:0000313" key="7">
    <source>
        <dbReference type="EMBL" id="KAK2151067.1"/>
    </source>
</evidence>
<keyword evidence="4 6" id="KW-0949">S-adenosyl-L-methionine</keyword>
<dbReference type="AlphaFoldDB" id="A0AAD9JE71"/>
<comment type="function">
    <text evidence="6">Methyltransferase required for the conversion of 2-polyprenyl-6-methoxy-1,4-benzoquinol (DDMQH2) to 2-polyprenyl-3-methyl-6-methoxy-1,4-benzoquinol (DMQH2).</text>
</comment>
<dbReference type="PROSITE" id="PS51608">
    <property type="entry name" value="SAM_MT_UBIE"/>
    <property type="match status" value="1"/>
</dbReference>
<gene>
    <name evidence="7" type="ORF">LSH36_376g00009</name>
</gene>
<dbReference type="InterPro" id="IPR004033">
    <property type="entry name" value="UbiE/COQ5_MeTrFase"/>
</dbReference>
<dbReference type="Pfam" id="PF01209">
    <property type="entry name" value="Ubie_methyltran"/>
    <property type="match status" value="1"/>
</dbReference>
<proteinExistence type="inferred from homology"/>